<name>A0A1W1Y0W2_9NEIS</name>
<dbReference type="PANTHER" id="PTHR42966">
    <property type="entry name" value="N-ACETYLNEURAMINATE SYNTHASE"/>
    <property type="match status" value="1"/>
</dbReference>
<sequence length="363" mass="41560">MNNEIFHNLFVLELANNHWGSVERGLRIINDFAQVVRFNNVRAAIKLQFRDGDHFIQKDFKGREDIRYIKKTEATKLTKAQYGVLIDAIKAQGCIPMATAFDEASVDFCVELDLPILKVASSDLNDWFLLEKIAKTKKPVIVSSGGSSGKDLDDLVKFFSSRNIPLSINHCVSLYPSEDGELELNQIDYLRHRYPDLVIGYSTHEYTDWHSSMLLSYAKGARTWERHIDIEADGIPVSPYCSLPHQIDEWFKAFHKAREMCGGSREHKRIPSRREVEYLEALVRGVYLKRDLPAGYEFRHENADEDFYLAIPLQKGQLSCREIMTGQRTTSALKADQPLLITDVDSPYASNPSLRDQIFKRGL</sequence>
<organism evidence="2 3">
    <name type="scientific">Andreprevotia lacus DSM 23236</name>
    <dbReference type="NCBI Taxonomy" id="1121001"/>
    <lineage>
        <taxon>Bacteria</taxon>
        <taxon>Pseudomonadati</taxon>
        <taxon>Pseudomonadota</taxon>
        <taxon>Betaproteobacteria</taxon>
        <taxon>Neisseriales</taxon>
        <taxon>Chitinibacteraceae</taxon>
        <taxon>Andreprevotia</taxon>
    </lineage>
</organism>
<dbReference type="RefSeq" id="WP_139799031.1">
    <property type="nucleotide sequence ID" value="NZ_FWXD01000045.1"/>
</dbReference>
<evidence type="ECO:0000313" key="2">
    <source>
        <dbReference type="EMBL" id="SMC29803.1"/>
    </source>
</evidence>
<dbReference type="InterPro" id="IPR013132">
    <property type="entry name" value="PseI/NeuA/B-like_N"/>
</dbReference>
<dbReference type="GO" id="GO:0016051">
    <property type="term" value="P:carbohydrate biosynthetic process"/>
    <property type="evidence" value="ECO:0007669"/>
    <property type="project" value="InterPro"/>
</dbReference>
<dbReference type="PANTHER" id="PTHR42966:SF1">
    <property type="entry name" value="SIALIC ACID SYNTHASE"/>
    <property type="match status" value="1"/>
</dbReference>
<dbReference type="Pfam" id="PF03102">
    <property type="entry name" value="NeuB"/>
    <property type="match status" value="1"/>
</dbReference>
<dbReference type="SUPFAM" id="SSF51569">
    <property type="entry name" value="Aldolase"/>
    <property type="match status" value="1"/>
</dbReference>
<evidence type="ECO:0000259" key="1">
    <source>
        <dbReference type="Pfam" id="PF03102"/>
    </source>
</evidence>
<accession>A0A1W1Y0W2</accession>
<evidence type="ECO:0000313" key="3">
    <source>
        <dbReference type="Proteomes" id="UP000192761"/>
    </source>
</evidence>
<proteinExistence type="predicted"/>
<dbReference type="OrthoDB" id="9781701at2"/>
<dbReference type="InterPro" id="IPR013785">
    <property type="entry name" value="Aldolase_TIM"/>
</dbReference>
<feature type="domain" description="PseI/NeuA/B-like" evidence="1">
    <location>
        <begin position="44"/>
        <end position="262"/>
    </location>
</feature>
<dbReference type="AlphaFoldDB" id="A0A1W1Y0W2"/>
<reference evidence="2 3" key="1">
    <citation type="submission" date="2017-04" db="EMBL/GenBank/DDBJ databases">
        <authorList>
            <person name="Afonso C.L."/>
            <person name="Miller P.J."/>
            <person name="Scott M.A."/>
            <person name="Spackman E."/>
            <person name="Goraichik I."/>
            <person name="Dimitrov K.M."/>
            <person name="Suarez D.L."/>
            <person name="Swayne D.E."/>
        </authorList>
    </citation>
    <scope>NUCLEOTIDE SEQUENCE [LARGE SCALE GENOMIC DNA]</scope>
    <source>
        <strain evidence="2 3">DSM 23236</strain>
    </source>
</reference>
<dbReference type="Gene3D" id="3.90.1210.10">
    <property type="entry name" value="Antifreeze-like/N-acetylneuraminic acid synthase C-terminal domain"/>
    <property type="match status" value="1"/>
</dbReference>
<dbReference type="Gene3D" id="3.20.20.70">
    <property type="entry name" value="Aldolase class I"/>
    <property type="match status" value="1"/>
</dbReference>
<dbReference type="Proteomes" id="UP000192761">
    <property type="component" value="Unassembled WGS sequence"/>
</dbReference>
<gene>
    <name evidence="2" type="ORF">SAMN02745857_04144</name>
</gene>
<dbReference type="STRING" id="1121001.SAMN02745857_04144"/>
<dbReference type="InterPro" id="IPR051690">
    <property type="entry name" value="PseI-like"/>
</dbReference>
<dbReference type="EMBL" id="FWXD01000045">
    <property type="protein sequence ID" value="SMC29803.1"/>
    <property type="molecule type" value="Genomic_DNA"/>
</dbReference>
<protein>
    <submittedName>
        <fullName evidence="2">N-acetylneuraminate synthase</fullName>
    </submittedName>
</protein>
<dbReference type="GO" id="GO:0047444">
    <property type="term" value="F:N-acylneuraminate-9-phosphate synthase activity"/>
    <property type="evidence" value="ECO:0007669"/>
    <property type="project" value="TreeGrafter"/>
</dbReference>
<keyword evidence="3" id="KW-1185">Reference proteome</keyword>